<keyword evidence="2" id="KW-0812">Transmembrane</keyword>
<reference evidence="3 4" key="1">
    <citation type="submission" date="2015-08" db="EMBL/GenBank/DDBJ databases">
        <title>Next Generation Sequencing and Analysis of the Genome of Puccinia sorghi L Schw, the Causal Agent of Maize Common Rust.</title>
        <authorList>
            <person name="Rochi L."/>
            <person name="Burguener G."/>
            <person name="Darino M."/>
            <person name="Turjanski A."/>
            <person name="Kreff E."/>
            <person name="Dieguez M.J."/>
            <person name="Sacco F."/>
        </authorList>
    </citation>
    <scope>NUCLEOTIDE SEQUENCE [LARGE SCALE GENOMIC DNA]</scope>
    <source>
        <strain evidence="3 4">RO10H11247</strain>
    </source>
</reference>
<evidence type="ECO:0000256" key="1">
    <source>
        <dbReference type="SAM" id="MobiDB-lite"/>
    </source>
</evidence>
<dbReference type="EMBL" id="LAVV01011619">
    <property type="protein sequence ID" value="KNZ47559.1"/>
    <property type="molecule type" value="Genomic_DNA"/>
</dbReference>
<keyword evidence="2" id="KW-0472">Membrane</keyword>
<evidence type="ECO:0000313" key="3">
    <source>
        <dbReference type="EMBL" id="KNZ47559.1"/>
    </source>
</evidence>
<feature type="region of interest" description="Disordered" evidence="1">
    <location>
        <begin position="1000"/>
        <end position="1019"/>
    </location>
</feature>
<protein>
    <submittedName>
        <fullName evidence="3">Uncharacterized protein</fullName>
    </submittedName>
</protein>
<keyword evidence="2" id="KW-1133">Transmembrane helix</keyword>
<name>A0A0L6UG76_9BASI</name>
<dbReference type="AlphaFoldDB" id="A0A0L6UG76"/>
<feature type="transmembrane region" description="Helical" evidence="2">
    <location>
        <begin position="215"/>
        <end position="233"/>
    </location>
</feature>
<proteinExistence type="predicted"/>
<evidence type="ECO:0000256" key="2">
    <source>
        <dbReference type="SAM" id="Phobius"/>
    </source>
</evidence>
<accession>A0A0L6UG76</accession>
<feature type="transmembrane region" description="Helical" evidence="2">
    <location>
        <begin position="283"/>
        <end position="304"/>
    </location>
</feature>
<evidence type="ECO:0000313" key="4">
    <source>
        <dbReference type="Proteomes" id="UP000037035"/>
    </source>
</evidence>
<feature type="transmembrane region" description="Helical" evidence="2">
    <location>
        <begin position="86"/>
        <end position="109"/>
    </location>
</feature>
<comment type="caution">
    <text evidence="3">The sequence shown here is derived from an EMBL/GenBank/DDBJ whole genome shotgun (WGS) entry which is preliminary data.</text>
</comment>
<feature type="transmembrane region" description="Helical" evidence="2">
    <location>
        <begin position="401"/>
        <end position="426"/>
    </location>
</feature>
<gene>
    <name evidence="3" type="ORF">VP01_630g1</name>
</gene>
<dbReference type="VEuPathDB" id="FungiDB:VP01_630g1"/>
<sequence length="1073" mass="123625">MLCHMEKKEFFFSIVHHYRFLMVKLRNFCVILGKTPTNSTKSNVLVLFSIKSFFLGVVPQHHIKLGSLKRCPHIFASKGLMVSRKFTLFCFQECFYAFRILFFSGFCFFPDFQSFSHFITIQAIFPPASNLIKIYVGMKISERKFIVAEAEDNPPVGETPGKSQRGLQDRNMVSMFKFMLNYSTYRYKLYSLLEFLKKWCSIAKHSVFFSKHSQYCNFLLVINIIILSFFSFIEFFRLKGNSHHEIFHISLPILITELNNIQFDAHPALKQNPVMIFNVKHPILFLFPSIKTVVNAVLFDFSIFSEGSMHVLVPPFFKATLFGCVNHWNFQHWFGCVAEPICGMQMGVTGQISKMQFFFFINFFVNNTIINFIIDFFPIYFSSHTLNSLKHNLFNYFSLNVINLPFLGFFFGTMNLTILFFTLKIVGRNIIIIKFKFDATPPNFCTTNWSCNPPRQTKLLVGRAYKKVRKICVPWYEACGQCCYSFSLLLENSPHNFGTSLCLRIQNLKKGVYLAIEGLPRSKILQFQQNPSNGKNSKMECVLRLPKKGSFASSEFSLPKKNGYSLIIIQNLPKNHDFLYRSIGDITPGPINKHLMTGDMRLLKLTQFSSLVSFLEGMLLHSFQYYSLIFNTNPLFSNCYIILDLISENRTRIKNYKIYVNLTIRNTSQHSKVGLVMLGLVMVWSPTLLRKEANPGSRPSITQYRTVQGRLCLQFANQSFKVNVIFSVSEQSKLAILATMLLRKLTLIFLLIHLEFNNLAWGTEFRKIRNPESKLYSSSFFLLDPCAHCFDMLHPLEGMEKSFPTFTKGKRITCTCYTNYKKYMWIHIRLNMSPLLGPLSFVQVLEIGVLASLRAHSTTAVFRGGVRYVMGTICSLRNARSFCEIMMHIVNACTVGAMIGINLLCMNDYVLQLTQRSVALFSFTLKTQITKTCNKPGDFKRTHPAKNNYSNCQSKTLSENLLQIKSAPFFIISRSESHSQEKARRTLVTLGLYIGVDMDHENQQKNRPTREKHRNPSANISNAVIPHIQSTARIQSGERKGTLNLPSSIRFRLKRIQLYLRVPVGREGYCRVQ</sequence>
<organism evidence="3 4">
    <name type="scientific">Puccinia sorghi</name>
    <dbReference type="NCBI Taxonomy" id="27349"/>
    <lineage>
        <taxon>Eukaryota</taxon>
        <taxon>Fungi</taxon>
        <taxon>Dikarya</taxon>
        <taxon>Basidiomycota</taxon>
        <taxon>Pucciniomycotina</taxon>
        <taxon>Pucciniomycetes</taxon>
        <taxon>Pucciniales</taxon>
        <taxon>Pucciniaceae</taxon>
        <taxon>Puccinia</taxon>
    </lineage>
</organism>
<feature type="transmembrane region" description="Helical" evidence="2">
    <location>
        <begin position="357"/>
        <end position="381"/>
    </location>
</feature>
<dbReference type="Proteomes" id="UP000037035">
    <property type="component" value="Unassembled WGS sequence"/>
</dbReference>
<feature type="transmembrane region" description="Helical" evidence="2">
    <location>
        <begin position="115"/>
        <end position="136"/>
    </location>
</feature>
<feature type="transmembrane region" description="Helical" evidence="2">
    <location>
        <begin position="885"/>
        <end position="904"/>
    </location>
</feature>
<keyword evidence="4" id="KW-1185">Reference proteome</keyword>